<keyword evidence="2" id="KW-1185">Reference proteome</keyword>
<protein>
    <submittedName>
        <fullName evidence="1">Uncharacterized protein</fullName>
    </submittedName>
</protein>
<dbReference type="OrthoDB" id="649240at2"/>
<organism evidence="1 2">
    <name type="scientific">Filimonas effusa</name>
    <dbReference type="NCBI Taxonomy" id="2508721"/>
    <lineage>
        <taxon>Bacteria</taxon>
        <taxon>Pseudomonadati</taxon>
        <taxon>Bacteroidota</taxon>
        <taxon>Chitinophagia</taxon>
        <taxon>Chitinophagales</taxon>
        <taxon>Chitinophagaceae</taxon>
        <taxon>Filimonas</taxon>
    </lineage>
</organism>
<dbReference type="RefSeq" id="WP_129006491.1">
    <property type="nucleotide sequence ID" value="NZ_SDHZ01000006.1"/>
</dbReference>
<proteinExistence type="predicted"/>
<evidence type="ECO:0000313" key="2">
    <source>
        <dbReference type="Proteomes" id="UP000290545"/>
    </source>
</evidence>
<gene>
    <name evidence="1" type="ORF">ESB13_23410</name>
</gene>
<accession>A0A4Q1CZ04</accession>
<dbReference type="Proteomes" id="UP000290545">
    <property type="component" value="Unassembled WGS sequence"/>
</dbReference>
<dbReference type="EMBL" id="SDHZ01000006">
    <property type="protein sequence ID" value="RXK80585.1"/>
    <property type="molecule type" value="Genomic_DNA"/>
</dbReference>
<evidence type="ECO:0000313" key="1">
    <source>
        <dbReference type="EMBL" id="RXK80585.1"/>
    </source>
</evidence>
<reference evidence="1 2" key="1">
    <citation type="submission" date="2019-01" db="EMBL/GenBank/DDBJ databases">
        <title>Filimonas sp. strain TTM-71.</title>
        <authorList>
            <person name="Chen W.-M."/>
        </authorList>
    </citation>
    <scope>NUCLEOTIDE SEQUENCE [LARGE SCALE GENOMIC DNA]</scope>
    <source>
        <strain evidence="1 2">TTM-71</strain>
    </source>
</reference>
<name>A0A4Q1CZ04_9BACT</name>
<comment type="caution">
    <text evidence="1">The sequence shown here is derived from an EMBL/GenBank/DDBJ whole genome shotgun (WGS) entry which is preliminary data.</text>
</comment>
<sequence>MKSSVSDSFVPYPDSDTAWIRSVSGRIANAADSLFGVANPEVVTINASKSDSAYFSGGTRIYTNPGFCQYSNGSNAEGEVKVSFLQLKKRGDFIRYGKPAMSGSKLLNQIAALRVIITKEGNILNISQRSEFNIRFEGVAPDEQQSIFSGDTTRYNRANFLWDVTADYASPFEELLNQQVRKSYSFLCRKTGWIGLGREIGSSNTTKLTAVAPVIFTNANTAVFAIFLNHSTVVRLTPDAGSRTFYATGIPAGTPLQLLSISRISNNKLYVGLDATIVEKNGAIVKLKPEETSLNELNNLLDRL</sequence>
<dbReference type="AlphaFoldDB" id="A0A4Q1CZ04"/>